<feature type="compositionally biased region" description="Polar residues" evidence="1">
    <location>
        <begin position="134"/>
        <end position="146"/>
    </location>
</feature>
<organism evidence="2 3">
    <name type="scientific">Paenirhodobacter populi</name>
    <dbReference type="NCBI Taxonomy" id="2306993"/>
    <lineage>
        <taxon>Bacteria</taxon>
        <taxon>Pseudomonadati</taxon>
        <taxon>Pseudomonadota</taxon>
        <taxon>Alphaproteobacteria</taxon>
        <taxon>Rhodobacterales</taxon>
        <taxon>Rhodobacter group</taxon>
        <taxon>Paenirhodobacter</taxon>
    </lineage>
</organism>
<name>A0A443KF03_9RHOB</name>
<gene>
    <name evidence="2" type="ORF">D2T31_04930</name>
</gene>
<reference evidence="2 3" key="1">
    <citation type="submission" date="2019-01" db="EMBL/GenBank/DDBJ databases">
        <title>Sinorhodobacter populi sp. nov. isolated from the symptomatic bark tissue of Populus euramericana canker.</title>
        <authorList>
            <person name="Xu G."/>
        </authorList>
    </citation>
    <scope>NUCLEOTIDE SEQUENCE [LARGE SCALE GENOMIC DNA]</scope>
    <source>
        <strain evidence="2 3">D19-10-3-21</strain>
    </source>
</reference>
<dbReference type="AlphaFoldDB" id="A0A443KF03"/>
<evidence type="ECO:0000313" key="2">
    <source>
        <dbReference type="EMBL" id="RWR31378.1"/>
    </source>
</evidence>
<dbReference type="OrthoDB" id="7564032at2"/>
<comment type="caution">
    <text evidence="2">The sequence shown here is derived from an EMBL/GenBank/DDBJ whole genome shotgun (WGS) entry which is preliminary data.</text>
</comment>
<protein>
    <submittedName>
        <fullName evidence="2">Uncharacterized protein</fullName>
    </submittedName>
</protein>
<reference evidence="2 3" key="2">
    <citation type="submission" date="2019-01" db="EMBL/GenBank/DDBJ databases">
        <authorList>
            <person name="Li Y."/>
        </authorList>
    </citation>
    <scope>NUCLEOTIDE SEQUENCE [LARGE SCALE GENOMIC DNA]</scope>
    <source>
        <strain evidence="2 3">D19-10-3-21</strain>
    </source>
</reference>
<evidence type="ECO:0000256" key="1">
    <source>
        <dbReference type="SAM" id="MobiDB-lite"/>
    </source>
</evidence>
<proteinExistence type="predicted"/>
<dbReference type="Proteomes" id="UP000285295">
    <property type="component" value="Unassembled WGS sequence"/>
</dbReference>
<accession>A0A443KF03</accession>
<evidence type="ECO:0000313" key="3">
    <source>
        <dbReference type="Proteomes" id="UP000285295"/>
    </source>
</evidence>
<sequence>MKADLRQLRDRDARIAITWALNDTATEVLSHVQNNMEQVFDRPTRFTLNAFTVRGARPSSLEAIVQERPSVGSRHYLKVEEAGGARPQTGVERNLNGRLAYSGIIEAAVPAAGAKLDAYGNWSRGERNQVLSAVQAQNEASSNTTEASRKRNRKRAGYFVPRPGSKLSPGIWKRAANGDLSKVLHFTDAVPRYRPRLKFYEGAEEVYDRSFPRHLARTLAKMVAKRSK</sequence>
<feature type="region of interest" description="Disordered" evidence="1">
    <location>
        <begin position="134"/>
        <end position="160"/>
    </location>
</feature>
<dbReference type="EMBL" id="SAUX01000004">
    <property type="protein sequence ID" value="RWR31378.1"/>
    <property type="molecule type" value="Genomic_DNA"/>
</dbReference>